<dbReference type="RefSeq" id="WP_106213421.1">
    <property type="nucleotide sequence ID" value="NZ_PVTL01000006.1"/>
</dbReference>
<evidence type="ECO:0000256" key="2">
    <source>
        <dbReference type="SAM" id="MobiDB-lite"/>
    </source>
</evidence>
<evidence type="ECO:0000256" key="1">
    <source>
        <dbReference type="ARBA" id="ARBA00023450"/>
    </source>
</evidence>
<comment type="caution">
    <text evidence="4">The sequence shown here is derived from an EMBL/GenBank/DDBJ whole genome shotgun (WGS) entry which is preliminary data.</text>
</comment>
<keyword evidence="4" id="KW-0255">Endonuclease</keyword>
<organism evidence="4 5">
    <name type="scientific">Glaciihabitans tibetensis</name>
    <dbReference type="NCBI Taxonomy" id="1266600"/>
    <lineage>
        <taxon>Bacteria</taxon>
        <taxon>Bacillati</taxon>
        <taxon>Actinomycetota</taxon>
        <taxon>Actinomycetes</taxon>
        <taxon>Micrococcales</taxon>
        <taxon>Microbacteriaceae</taxon>
        <taxon>Glaciihabitans</taxon>
    </lineage>
</organism>
<dbReference type="InterPro" id="IPR003615">
    <property type="entry name" value="HNH_nuc"/>
</dbReference>
<dbReference type="EMBL" id="PVTL01000006">
    <property type="protein sequence ID" value="PRY67666.1"/>
    <property type="molecule type" value="Genomic_DNA"/>
</dbReference>
<dbReference type="Proteomes" id="UP000237983">
    <property type="component" value="Unassembled WGS sequence"/>
</dbReference>
<keyword evidence="4" id="KW-0540">Nuclease</keyword>
<reference evidence="4 5" key="1">
    <citation type="submission" date="2018-03" db="EMBL/GenBank/DDBJ databases">
        <title>Genomic Encyclopedia of Type Strains, Phase III (KMG-III): the genomes of soil and plant-associated and newly described type strains.</title>
        <authorList>
            <person name="Whitman W."/>
        </authorList>
    </citation>
    <scope>NUCLEOTIDE SEQUENCE [LARGE SCALE GENOMIC DNA]</scope>
    <source>
        <strain evidence="4 5">CGMCC 1.12484</strain>
    </source>
</reference>
<proteinExistence type="inferred from homology"/>
<name>A0A2T0VBU6_9MICO</name>
<comment type="similarity">
    <text evidence="1">Belongs to the Rv1128c/1148c/1588c/1702c/1945/3466 family.</text>
</comment>
<dbReference type="AlphaFoldDB" id="A0A2T0VBU6"/>
<gene>
    <name evidence="4" type="ORF">B0I08_106274</name>
</gene>
<accession>A0A2T0VBU6</accession>
<evidence type="ECO:0000313" key="4">
    <source>
        <dbReference type="EMBL" id="PRY67666.1"/>
    </source>
</evidence>
<dbReference type="InterPro" id="IPR002711">
    <property type="entry name" value="HNH"/>
</dbReference>
<dbReference type="Pfam" id="PF01844">
    <property type="entry name" value="HNH"/>
    <property type="match status" value="1"/>
</dbReference>
<feature type="domain" description="HNH nuclease" evidence="3">
    <location>
        <begin position="487"/>
        <end position="539"/>
    </location>
</feature>
<protein>
    <submittedName>
        <fullName evidence="4">HNH endonuclease</fullName>
    </submittedName>
</protein>
<dbReference type="Gene3D" id="1.10.30.50">
    <property type="match status" value="1"/>
</dbReference>
<feature type="region of interest" description="Disordered" evidence="2">
    <location>
        <begin position="272"/>
        <end position="293"/>
    </location>
</feature>
<dbReference type="SMART" id="SM00507">
    <property type="entry name" value="HNHc"/>
    <property type="match status" value="1"/>
</dbReference>
<dbReference type="InterPro" id="IPR003870">
    <property type="entry name" value="DUF222"/>
</dbReference>
<dbReference type="Pfam" id="PF02720">
    <property type="entry name" value="DUF222"/>
    <property type="match status" value="1"/>
</dbReference>
<keyword evidence="5" id="KW-1185">Reference proteome</keyword>
<sequence>MALTFEHTAPVEHWTVPGVRIEPPVEAWALPPTATEPVAGGSVAGGSVAGGSAEAGSVPQIDNGANSAVSGDLVELLDQITRDLARAAELATATTGTECLAAQNDATVLSVLVRTEAVARLVGSVQISTAAVIDDRSPYTAGASGLSSRHGHRRAHHLIESVARISSSEATRRIRVATATRTHLTLTGDTLPAPYPAVSAALHSGHLSIDTSARIITGLDEARKHHNESDPDTEEHWQDSVRAAEAHLVDTATDTAPDTVAIHIRQWREALDPDGAEPREDDIRSRRGFRQGRERNGITRNTWDTTGEDTALLKALFAESDAAATPKFYCEDDALHLTHNGITIADPTETARLLNTGQLDITNPNITHPHTDGDVDPETTAVVTKVTDLRTREQRHADTMSGYLRAGLRASADTLGGTRSLAEVTAVVTAADLQSGIGVGWLDGVEEPVSLATIEQLACTGGIRTAILGTHGELLYLGHKRRLFGKTIRKAVAIRDGSCAWGDCHKPPTHCDVHHVTPWSHGGKTNIDNAVLLCPEHHRQIHTSPFTIKMVNGKPFLLAPRYLDPTQAMKALGKARYTTRNTNRMNR</sequence>
<dbReference type="GO" id="GO:0004519">
    <property type="term" value="F:endonuclease activity"/>
    <property type="evidence" value="ECO:0007669"/>
    <property type="project" value="UniProtKB-KW"/>
</dbReference>
<dbReference type="OrthoDB" id="5177627at2"/>
<evidence type="ECO:0000259" key="3">
    <source>
        <dbReference type="SMART" id="SM00507"/>
    </source>
</evidence>
<dbReference type="GO" id="GO:0003676">
    <property type="term" value="F:nucleic acid binding"/>
    <property type="evidence" value="ECO:0007669"/>
    <property type="project" value="InterPro"/>
</dbReference>
<dbReference type="CDD" id="cd00085">
    <property type="entry name" value="HNHc"/>
    <property type="match status" value="1"/>
</dbReference>
<evidence type="ECO:0000313" key="5">
    <source>
        <dbReference type="Proteomes" id="UP000237983"/>
    </source>
</evidence>
<keyword evidence="4" id="KW-0378">Hydrolase</keyword>
<dbReference type="GO" id="GO:0008270">
    <property type="term" value="F:zinc ion binding"/>
    <property type="evidence" value="ECO:0007669"/>
    <property type="project" value="InterPro"/>
</dbReference>